<dbReference type="EMBL" id="JBHSZH010000005">
    <property type="protein sequence ID" value="MFC7080870.1"/>
    <property type="molecule type" value="Genomic_DNA"/>
</dbReference>
<reference evidence="2 3" key="1">
    <citation type="journal article" date="2019" name="Int. J. Syst. Evol. Microbiol.">
        <title>The Global Catalogue of Microorganisms (GCM) 10K type strain sequencing project: providing services to taxonomists for standard genome sequencing and annotation.</title>
        <authorList>
            <consortium name="The Broad Institute Genomics Platform"/>
            <consortium name="The Broad Institute Genome Sequencing Center for Infectious Disease"/>
            <person name="Wu L."/>
            <person name="Ma J."/>
        </authorList>
    </citation>
    <scope>NUCLEOTIDE SEQUENCE [LARGE SCALE GENOMIC DNA]</scope>
    <source>
        <strain evidence="2 3">DT72</strain>
    </source>
</reference>
<protein>
    <recommendedName>
        <fullName evidence="4">Glycine-rich protein</fullName>
    </recommendedName>
</protein>
<organism evidence="2 3">
    <name type="scientific">Halorussus caseinilyticus</name>
    <dbReference type="NCBI Taxonomy" id="3034025"/>
    <lineage>
        <taxon>Archaea</taxon>
        <taxon>Methanobacteriati</taxon>
        <taxon>Methanobacteriota</taxon>
        <taxon>Stenosarchaea group</taxon>
        <taxon>Halobacteria</taxon>
        <taxon>Halobacteriales</taxon>
        <taxon>Haladaptataceae</taxon>
        <taxon>Halorussus</taxon>
    </lineage>
</organism>
<feature type="region of interest" description="Disordered" evidence="1">
    <location>
        <begin position="1"/>
        <end position="107"/>
    </location>
</feature>
<comment type="caution">
    <text evidence="2">The sequence shown here is derived from an EMBL/GenBank/DDBJ whole genome shotgun (WGS) entry which is preliminary data.</text>
</comment>
<evidence type="ECO:0008006" key="4">
    <source>
        <dbReference type="Google" id="ProtNLM"/>
    </source>
</evidence>
<gene>
    <name evidence="2" type="ORF">ACFQJ6_12895</name>
</gene>
<accession>A0ABD5WMA6</accession>
<evidence type="ECO:0000313" key="2">
    <source>
        <dbReference type="EMBL" id="MFC7080870.1"/>
    </source>
</evidence>
<dbReference type="AlphaFoldDB" id="A0ABD5WMA6"/>
<dbReference type="RefSeq" id="WP_276281247.1">
    <property type="nucleotide sequence ID" value="NZ_CP119809.1"/>
</dbReference>
<feature type="compositionally biased region" description="Gly residues" evidence="1">
    <location>
        <begin position="55"/>
        <end position="67"/>
    </location>
</feature>
<feature type="compositionally biased region" description="Gly residues" evidence="1">
    <location>
        <begin position="75"/>
        <end position="95"/>
    </location>
</feature>
<dbReference type="Proteomes" id="UP001596407">
    <property type="component" value="Unassembled WGS sequence"/>
</dbReference>
<feature type="compositionally biased region" description="Basic and acidic residues" evidence="1">
    <location>
        <begin position="96"/>
        <end position="107"/>
    </location>
</feature>
<feature type="compositionally biased region" description="Basic and acidic residues" evidence="1">
    <location>
        <begin position="20"/>
        <end position="53"/>
    </location>
</feature>
<feature type="compositionally biased region" description="Acidic residues" evidence="1">
    <location>
        <begin position="1"/>
        <end position="19"/>
    </location>
</feature>
<name>A0ABD5WMA6_9EURY</name>
<proteinExistence type="predicted"/>
<evidence type="ECO:0000256" key="1">
    <source>
        <dbReference type="SAM" id="MobiDB-lite"/>
    </source>
</evidence>
<dbReference type="GeneID" id="79302436"/>
<evidence type="ECO:0000313" key="3">
    <source>
        <dbReference type="Proteomes" id="UP001596407"/>
    </source>
</evidence>
<keyword evidence="3" id="KW-1185">Reference proteome</keyword>
<sequence>MADDSNENAPDETESEGGEGEEKSFRERVEEIREKRAEEGEGEEGDRREKMEEMMGGGGPGGMGGGNPFAQMMGGMMGGGGPGGMGGGPPGMGGPGREEESAGNEELVREVRQLRDEVRDATRQLQRIADAVEDLDD</sequence>